<evidence type="ECO:0000313" key="2">
    <source>
        <dbReference type="EMBL" id="PRP93953.1"/>
    </source>
</evidence>
<organism evidence="2 3">
    <name type="scientific">Enhygromyxa salina</name>
    <dbReference type="NCBI Taxonomy" id="215803"/>
    <lineage>
        <taxon>Bacteria</taxon>
        <taxon>Pseudomonadati</taxon>
        <taxon>Myxococcota</taxon>
        <taxon>Polyangia</taxon>
        <taxon>Nannocystales</taxon>
        <taxon>Nannocystaceae</taxon>
        <taxon>Enhygromyxa</taxon>
    </lineage>
</organism>
<comment type="caution">
    <text evidence="2">The sequence shown here is derived from an EMBL/GenBank/DDBJ whole genome shotgun (WGS) entry which is preliminary data.</text>
</comment>
<proteinExistence type="predicted"/>
<accession>A0A2S9XM71</accession>
<evidence type="ECO:0000313" key="3">
    <source>
        <dbReference type="Proteomes" id="UP000237968"/>
    </source>
</evidence>
<protein>
    <submittedName>
        <fullName evidence="2">Uncharacterized protein</fullName>
    </submittedName>
</protein>
<dbReference type="Proteomes" id="UP000237968">
    <property type="component" value="Unassembled WGS sequence"/>
</dbReference>
<evidence type="ECO:0000256" key="1">
    <source>
        <dbReference type="SAM" id="MobiDB-lite"/>
    </source>
</evidence>
<sequence>MPLPPVEGVRLGVADETHVVAALELRALDVDDSLLDRQVLGRSLPPRRLLRFAFGGRGLVDVFGVGALEVAVDLGLEFVEVLERVDRLGLVVRFDLGLVRFADEAQQQRELGRVDLLRRPALGRLAQPHQLELEVRGSTTQLLQQLQNVIDELIVLAPAQAIDEVAADLVEVELVAASHTGIRQPQQRSVTVFFSGTHRDRRREPASSMPSRISISSAASTSTLTSPRPGRFGARNVPRSIRL</sequence>
<feature type="region of interest" description="Disordered" evidence="1">
    <location>
        <begin position="196"/>
        <end position="243"/>
    </location>
</feature>
<reference evidence="2 3" key="1">
    <citation type="submission" date="2018-03" db="EMBL/GenBank/DDBJ databases">
        <title>Draft Genome Sequences of the Obligatory Marine Myxobacteria Enhygromyxa salina SWB005.</title>
        <authorList>
            <person name="Poehlein A."/>
            <person name="Moghaddam J.A."/>
            <person name="Harms H."/>
            <person name="Alanjari M."/>
            <person name="Koenig G.M."/>
            <person name="Daniel R."/>
            <person name="Schaeberle T.F."/>
        </authorList>
    </citation>
    <scope>NUCLEOTIDE SEQUENCE [LARGE SCALE GENOMIC DNA]</scope>
    <source>
        <strain evidence="2 3">SWB005</strain>
    </source>
</reference>
<dbReference type="EMBL" id="PVNK01000182">
    <property type="protein sequence ID" value="PRP93953.1"/>
    <property type="molecule type" value="Genomic_DNA"/>
</dbReference>
<name>A0A2S9XM71_9BACT</name>
<feature type="compositionally biased region" description="Low complexity" evidence="1">
    <location>
        <begin position="206"/>
        <end position="229"/>
    </location>
</feature>
<gene>
    <name evidence="2" type="ORF">ENSA5_41800</name>
</gene>
<keyword evidence="3" id="KW-1185">Reference proteome</keyword>
<dbReference type="AlphaFoldDB" id="A0A2S9XM71"/>